<feature type="domain" description="Colicin D immunity protein" evidence="1">
    <location>
        <begin position="8"/>
        <end position="89"/>
    </location>
</feature>
<gene>
    <name evidence="2" type="ORF">CH371_17880</name>
</gene>
<dbReference type="Proteomes" id="UP000231912">
    <property type="component" value="Unassembled WGS sequence"/>
</dbReference>
<dbReference type="Pfam" id="PF09204">
    <property type="entry name" value="Colicin_immun"/>
    <property type="match status" value="1"/>
</dbReference>
<dbReference type="GO" id="GO:0015643">
    <property type="term" value="F:toxic substance binding"/>
    <property type="evidence" value="ECO:0007669"/>
    <property type="project" value="InterPro"/>
</dbReference>
<comment type="caution">
    <text evidence="2">The sequence shown here is derived from an EMBL/GenBank/DDBJ whole genome shotgun (WGS) entry which is preliminary data.</text>
</comment>
<dbReference type="EMBL" id="NPDT01000009">
    <property type="protein sequence ID" value="PJZ64637.1"/>
    <property type="molecule type" value="Genomic_DNA"/>
</dbReference>
<dbReference type="Gene3D" id="1.20.120.650">
    <property type="entry name" value="Colicin D"/>
    <property type="match status" value="1"/>
</dbReference>
<dbReference type="RefSeq" id="WP_100760068.1">
    <property type="nucleotide sequence ID" value="NZ_NPDT01000009.1"/>
</dbReference>
<proteinExistence type="predicted"/>
<dbReference type="InterPro" id="IPR015287">
    <property type="entry name" value="Colicin_D_immunity_dom"/>
</dbReference>
<reference evidence="2 3" key="1">
    <citation type="submission" date="2017-07" db="EMBL/GenBank/DDBJ databases">
        <title>Leptospira spp. isolated from tropical soils.</title>
        <authorList>
            <person name="Thibeaux R."/>
            <person name="Iraola G."/>
            <person name="Ferres I."/>
            <person name="Bierque E."/>
            <person name="Girault D."/>
            <person name="Soupe-Gilbert M.-E."/>
            <person name="Picardeau M."/>
            <person name="Goarant C."/>
        </authorList>
    </citation>
    <scope>NUCLEOTIDE SEQUENCE [LARGE SCALE GENOMIC DNA]</scope>
    <source>
        <strain evidence="2 3">FH2-C-A2</strain>
    </source>
</reference>
<protein>
    <recommendedName>
        <fullName evidence="1">Colicin D immunity protein domain-containing protein</fullName>
    </recommendedName>
</protein>
<dbReference type="InterPro" id="IPR036471">
    <property type="entry name" value="Colicin_D_sf"/>
</dbReference>
<organism evidence="2 3">
    <name type="scientific">Leptospira wolffii</name>
    <dbReference type="NCBI Taxonomy" id="409998"/>
    <lineage>
        <taxon>Bacteria</taxon>
        <taxon>Pseudomonadati</taxon>
        <taxon>Spirochaetota</taxon>
        <taxon>Spirochaetia</taxon>
        <taxon>Leptospirales</taxon>
        <taxon>Leptospiraceae</taxon>
        <taxon>Leptospira</taxon>
    </lineage>
</organism>
<evidence type="ECO:0000313" key="3">
    <source>
        <dbReference type="Proteomes" id="UP000231912"/>
    </source>
</evidence>
<accession>A0A2M9Z8F1</accession>
<dbReference type="GO" id="GO:0030153">
    <property type="term" value="P:bacteriocin immunity"/>
    <property type="evidence" value="ECO:0007669"/>
    <property type="project" value="InterPro"/>
</dbReference>
<evidence type="ECO:0000313" key="2">
    <source>
        <dbReference type="EMBL" id="PJZ64637.1"/>
    </source>
</evidence>
<sequence length="95" mass="11302">MLKYVLAKYILLISDFLEEQITAKEFETYYLQMVKGEPFLLDDNVYQIIQTLFWAVDEYVPDYLYDPNDPDNINETQLRNSAQEALLQLQKVDKN</sequence>
<name>A0A2M9Z8F1_9LEPT</name>
<dbReference type="AlphaFoldDB" id="A0A2M9Z8F1"/>
<evidence type="ECO:0000259" key="1">
    <source>
        <dbReference type="Pfam" id="PF09204"/>
    </source>
</evidence>